<protein>
    <recommendedName>
        <fullName evidence="4">Phosphatidylglycerol/phosphatidylinositol transfer protein</fullName>
    </recommendedName>
</protein>
<dbReference type="SMART" id="SM00737">
    <property type="entry name" value="ML"/>
    <property type="match status" value="1"/>
</dbReference>
<gene>
    <name evidence="10" type="ORF">DXG03_007094</name>
</gene>
<reference evidence="10" key="1">
    <citation type="submission" date="2020-07" db="EMBL/GenBank/DDBJ databases">
        <authorList>
            <person name="Nieuwenhuis M."/>
            <person name="Van De Peppel L.J.J."/>
        </authorList>
    </citation>
    <scope>NUCLEOTIDE SEQUENCE</scope>
    <source>
        <strain evidence="10">AP01</strain>
        <tissue evidence="10">Mycelium</tissue>
    </source>
</reference>
<evidence type="ECO:0000256" key="4">
    <source>
        <dbReference type="ARBA" id="ARBA00016056"/>
    </source>
</evidence>
<evidence type="ECO:0000256" key="6">
    <source>
        <dbReference type="ARBA" id="ARBA00022729"/>
    </source>
</evidence>
<dbReference type="EMBL" id="JABCKV010000005">
    <property type="protein sequence ID" value="KAG5648059.1"/>
    <property type="molecule type" value="Genomic_DNA"/>
</dbReference>
<dbReference type="SUPFAM" id="SSF81296">
    <property type="entry name" value="E set domains"/>
    <property type="match status" value="1"/>
</dbReference>
<dbReference type="PANTHER" id="PTHR11306:SF0">
    <property type="entry name" value="PHOSPHATIDYLGLYCEROL_PHOSPHATIDYLINOSITOL TRANSFER PROTEIN"/>
    <property type="match status" value="1"/>
</dbReference>
<evidence type="ECO:0000256" key="3">
    <source>
        <dbReference type="ARBA" id="ARBA00011245"/>
    </source>
</evidence>
<evidence type="ECO:0000256" key="5">
    <source>
        <dbReference type="ARBA" id="ARBA00022448"/>
    </source>
</evidence>
<keyword evidence="11" id="KW-1185">Reference proteome</keyword>
<comment type="similarity">
    <text evidence="2">Belongs to the NPC2 family.</text>
</comment>
<name>A0A9P7KFZ6_9AGAR</name>
<keyword evidence="6 8" id="KW-0732">Signal</keyword>
<evidence type="ECO:0000256" key="8">
    <source>
        <dbReference type="SAM" id="SignalP"/>
    </source>
</evidence>
<dbReference type="GO" id="GO:0032934">
    <property type="term" value="F:sterol binding"/>
    <property type="evidence" value="ECO:0007669"/>
    <property type="project" value="InterPro"/>
</dbReference>
<organism evidence="10 11">
    <name type="scientific">Asterophora parasitica</name>
    <dbReference type="NCBI Taxonomy" id="117018"/>
    <lineage>
        <taxon>Eukaryota</taxon>
        <taxon>Fungi</taxon>
        <taxon>Dikarya</taxon>
        <taxon>Basidiomycota</taxon>
        <taxon>Agaricomycotina</taxon>
        <taxon>Agaricomycetes</taxon>
        <taxon>Agaricomycetidae</taxon>
        <taxon>Agaricales</taxon>
        <taxon>Tricholomatineae</taxon>
        <taxon>Lyophyllaceae</taxon>
        <taxon>Asterophora</taxon>
    </lineage>
</organism>
<dbReference type="PANTHER" id="PTHR11306">
    <property type="entry name" value="NIEMANN PICK TYPE C2 PROTEIN NPC2-RELATED"/>
    <property type="match status" value="1"/>
</dbReference>
<dbReference type="InterPro" id="IPR039670">
    <property type="entry name" value="NPC2-like"/>
</dbReference>
<feature type="signal peptide" evidence="8">
    <location>
        <begin position="1"/>
        <end position="20"/>
    </location>
</feature>
<dbReference type="AlphaFoldDB" id="A0A9P7KFZ6"/>
<keyword evidence="7" id="KW-0445">Lipid transport</keyword>
<dbReference type="InterPro" id="IPR003172">
    <property type="entry name" value="ML_dom"/>
</dbReference>
<dbReference type="Gene3D" id="2.70.220.10">
    <property type="entry name" value="Ganglioside GM2 activator"/>
    <property type="match status" value="1"/>
</dbReference>
<dbReference type="Proteomes" id="UP000775547">
    <property type="component" value="Unassembled WGS sequence"/>
</dbReference>
<evidence type="ECO:0000256" key="7">
    <source>
        <dbReference type="ARBA" id="ARBA00023055"/>
    </source>
</evidence>
<dbReference type="GO" id="GO:0015918">
    <property type="term" value="P:sterol transport"/>
    <property type="evidence" value="ECO:0007669"/>
    <property type="project" value="InterPro"/>
</dbReference>
<accession>A0A9P7KFZ6</accession>
<evidence type="ECO:0000313" key="10">
    <source>
        <dbReference type="EMBL" id="KAG5648059.1"/>
    </source>
</evidence>
<dbReference type="Pfam" id="PF02221">
    <property type="entry name" value="E1_DerP2_DerF2"/>
    <property type="match status" value="1"/>
</dbReference>
<evidence type="ECO:0000256" key="2">
    <source>
        <dbReference type="ARBA" id="ARBA00006370"/>
    </source>
</evidence>
<comment type="function">
    <text evidence="1">Catalyzes the intermembrane transfer of phosphatidylglycerol and phosphatidylinositol.</text>
</comment>
<dbReference type="InterPro" id="IPR014756">
    <property type="entry name" value="Ig_E-set"/>
</dbReference>
<evidence type="ECO:0000256" key="1">
    <source>
        <dbReference type="ARBA" id="ARBA00002053"/>
    </source>
</evidence>
<evidence type="ECO:0000259" key="9">
    <source>
        <dbReference type="SMART" id="SM00737"/>
    </source>
</evidence>
<dbReference type="OrthoDB" id="6409159at2759"/>
<evidence type="ECO:0000313" key="11">
    <source>
        <dbReference type="Proteomes" id="UP000775547"/>
    </source>
</evidence>
<sequence length="194" mass="21194">MVRISLFALLALSSATLGLATPVEHQVSLGDDTVRVADKWSYKDCGNPTDAIQIQSIKVTPDPPQPGKDLTVDVVGKAVRRIEDGAYADVTVKLGLVRLLHKQFDVCEEARNANASIQCPIEEGSYSVSQTVALPKEIPRGMSLLLPCIPPHISICDSAKFIVNVRGFTNDDDDMLCLDLSVDFIKNPFPRFGW</sequence>
<dbReference type="InterPro" id="IPR036846">
    <property type="entry name" value="GM2-AP_sf"/>
</dbReference>
<keyword evidence="5" id="KW-0813">Transport</keyword>
<feature type="chain" id="PRO_5040446621" description="Phosphatidylglycerol/phosphatidylinositol transfer protein" evidence="8">
    <location>
        <begin position="21"/>
        <end position="194"/>
    </location>
</feature>
<proteinExistence type="inferred from homology"/>
<feature type="domain" description="MD-2-related lipid-recognition" evidence="9">
    <location>
        <begin position="42"/>
        <end position="182"/>
    </location>
</feature>
<comment type="caution">
    <text evidence="10">The sequence shown here is derived from an EMBL/GenBank/DDBJ whole genome shotgun (WGS) entry which is preliminary data.</text>
</comment>
<reference evidence="10" key="2">
    <citation type="submission" date="2021-10" db="EMBL/GenBank/DDBJ databases">
        <title>Phylogenomics reveals ancestral predisposition of the termite-cultivated fungus Termitomyces towards a domesticated lifestyle.</title>
        <authorList>
            <person name="Auxier B."/>
            <person name="Grum-Grzhimaylo A."/>
            <person name="Cardenas M.E."/>
            <person name="Lodge J.D."/>
            <person name="Laessoe T."/>
            <person name="Pedersen O."/>
            <person name="Smith M.E."/>
            <person name="Kuyper T.W."/>
            <person name="Franco-Molano E.A."/>
            <person name="Baroni T.J."/>
            <person name="Aanen D.K."/>
        </authorList>
    </citation>
    <scope>NUCLEOTIDE SEQUENCE</scope>
    <source>
        <strain evidence="10">AP01</strain>
        <tissue evidence="10">Mycelium</tissue>
    </source>
</reference>
<comment type="subunit">
    <text evidence="3">Monomer.</text>
</comment>